<dbReference type="Pfam" id="PF00440">
    <property type="entry name" value="TetR_N"/>
    <property type="match status" value="1"/>
</dbReference>
<dbReference type="RefSeq" id="WP_345352483.1">
    <property type="nucleotide sequence ID" value="NZ_BAABHJ010000005.1"/>
</dbReference>
<evidence type="ECO:0000313" key="4">
    <source>
        <dbReference type="EMBL" id="GAA4606267.1"/>
    </source>
</evidence>
<gene>
    <name evidence="4" type="ORF">GCM10023195_22400</name>
</gene>
<dbReference type="InterPro" id="IPR009057">
    <property type="entry name" value="Homeodomain-like_sf"/>
</dbReference>
<name>A0ABP8TEK4_9ACTN</name>
<proteinExistence type="predicted"/>
<keyword evidence="5" id="KW-1185">Reference proteome</keyword>
<dbReference type="SUPFAM" id="SSF46689">
    <property type="entry name" value="Homeodomain-like"/>
    <property type="match status" value="1"/>
</dbReference>
<comment type="caution">
    <text evidence="4">The sequence shown here is derived from an EMBL/GenBank/DDBJ whole genome shotgun (WGS) entry which is preliminary data.</text>
</comment>
<dbReference type="PROSITE" id="PS50977">
    <property type="entry name" value="HTH_TETR_2"/>
    <property type="match status" value="1"/>
</dbReference>
<dbReference type="PANTHER" id="PTHR30055:SF209">
    <property type="entry name" value="POSSIBLE TRANSCRIPTIONAL REGULATORY PROTEIN (PROBABLY TETR-FAMILY)"/>
    <property type="match status" value="1"/>
</dbReference>
<dbReference type="InterPro" id="IPR001647">
    <property type="entry name" value="HTH_TetR"/>
</dbReference>
<accession>A0ABP8TEK4</accession>
<sequence>MPGKPERADAARNRQAILAAAAALFDRDGAEAVSMSEIATAAGVGKGTLFRRFGDRTALIEAVIEPRVTALRDAVEAGPPPLGPGGPPAAALHAYLDALLDFVWANRTLIRALEHRGPHAYYANAASRFWIDELTRRLTAARPGDDAEYLAHALFTALRADVIDYLVTVREMPPDRIRAGLHGLAAVPPDD</sequence>
<evidence type="ECO:0000256" key="2">
    <source>
        <dbReference type="PROSITE-ProRule" id="PRU00335"/>
    </source>
</evidence>
<dbReference type="Gene3D" id="1.10.357.10">
    <property type="entry name" value="Tetracycline Repressor, domain 2"/>
    <property type="match status" value="1"/>
</dbReference>
<feature type="DNA-binding region" description="H-T-H motif" evidence="2">
    <location>
        <begin position="34"/>
        <end position="53"/>
    </location>
</feature>
<evidence type="ECO:0000259" key="3">
    <source>
        <dbReference type="PROSITE" id="PS50977"/>
    </source>
</evidence>
<evidence type="ECO:0000256" key="1">
    <source>
        <dbReference type="ARBA" id="ARBA00023125"/>
    </source>
</evidence>
<dbReference type="InterPro" id="IPR050109">
    <property type="entry name" value="HTH-type_TetR-like_transc_reg"/>
</dbReference>
<feature type="domain" description="HTH tetR-type" evidence="3">
    <location>
        <begin position="11"/>
        <end position="71"/>
    </location>
</feature>
<dbReference type="Proteomes" id="UP001500212">
    <property type="component" value="Unassembled WGS sequence"/>
</dbReference>
<organism evidence="4 5">
    <name type="scientific">Actinoallomurus liliacearum</name>
    <dbReference type="NCBI Taxonomy" id="1080073"/>
    <lineage>
        <taxon>Bacteria</taxon>
        <taxon>Bacillati</taxon>
        <taxon>Actinomycetota</taxon>
        <taxon>Actinomycetes</taxon>
        <taxon>Streptosporangiales</taxon>
        <taxon>Thermomonosporaceae</taxon>
        <taxon>Actinoallomurus</taxon>
    </lineage>
</organism>
<dbReference type="PRINTS" id="PR00455">
    <property type="entry name" value="HTHTETR"/>
</dbReference>
<keyword evidence="1 2" id="KW-0238">DNA-binding</keyword>
<dbReference type="EMBL" id="BAABHJ010000005">
    <property type="protein sequence ID" value="GAA4606267.1"/>
    <property type="molecule type" value="Genomic_DNA"/>
</dbReference>
<reference evidence="5" key="1">
    <citation type="journal article" date="2019" name="Int. J. Syst. Evol. Microbiol.">
        <title>The Global Catalogue of Microorganisms (GCM) 10K type strain sequencing project: providing services to taxonomists for standard genome sequencing and annotation.</title>
        <authorList>
            <consortium name="The Broad Institute Genomics Platform"/>
            <consortium name="The Broad Institute Genome Sequencing Center for Infectious Disease"/>
            <person name="Wu L."/>
            <person name="Ma J."/>
        </authorList>
    </citation>
    <scope>NUCLEOTIDE SEQUENCE [LARGE SCALE GENOMIC DNA]</scope>
    <source>
        <strain evidence="5">JCM 17938</strain>
    </source>
</reference>
<evidence type="ECO:0000313" key="5">
    <source>
        <dbReference type="Proteomes" id="UP001500212"/>
    </source>
</evidence>
<protein>
    <submittedName>
        <fullName evidence="4">TetR/AcrR family transcriptional regulator</fullName>
    </submittedName>
</protein>
<dbReference type="PANTHER" id="PTHR30055">
    <property type="entry name" value="HTH-TYPE TRANSCRIPTIONAL REGULATOR RUTR"/>
    <property type="match status" value="1"/>
</dbReference>